<dbReference type="PANTHER" id="PTHR30419:SF28">
    <property type="entry name" value="HTH-TYPE TRANSCRIPTIONAL REGULATOR BSDA"/>
    <property type="match status" value="1"/>
</dbReference>
<proteinExistence type="inferred from homology"/>
<comment type="similarity">
    <text evidence="1">Belongs to the LysR transcriptional regulatory family.</text>
</comment>
<dbReference type="SUPFAM" id="SSF46785">
    <property type="entry name" value="Winged helix' DNA-binding domain"/>
    <property type="match status" value="1"/>
</dbReference>
<keyword evidence="4" id="KW-0804">Transcription</keyword>
<dbReference type="EMBL" id="BORR01000007">
    <property type="protein sequence ID" value="GIO37504.1"/>
    <property type="molecule type" value="Genomic_DNA"/>
</dbReference>
<evidence type="ECO:0000256" key="2">
    <source>
        <dbReference type="ARBA" id="ARBA00023015"/>
    </source>
</evidence>
<dbReference type="SUPFAM" id="SSF53850">
    <property type="entry name" value="Periplasmic binding protein-like II"/>
    <property type="match status" value="1"/>
</dbReference>
<accession>A0A919XR72</accession>
<dbReference type="InterPro" id="IPR005119">
    <property type="entry name" value="LysR_subst-bd"/>
</dbReference>
<dbReference type="AlphaFoldDB" id="A0A919XR72"/>
<evidence type="ECO:0000256" key="4">
    <source>
        <dbReference type="ARBA" id="ARBA00023163"/>
    </source>
</evidence>
<feature type="domain" description="HTH lysR-type" evidence="5">
    <location>
        <begin position="1"/>
        <end position="58"/>
    </location>
</feature>
<dbReference type="PROSITE" id="PS50931">
    <property type="entry name" value="HTH_LYSR"/>
    <property type="match status" value="1"/>
</dbReference>
<dbReference type="GO" id="GO:0005829">
    <property type="term" value="C:cytosol"/>
    <property type="evidence" value="ECO:0007669"/>
    <property type="project" value="TreeGrafter"/>
</dbReference>
<keyword evidence="2" id="KW-0805">Transcription regulation</keyword>
<dbReference type="PANTHER" id="PTHR30419">
    <property type="entry name" value="HTH-TYPE TRANSCRIPTIONAL REGULATOR YBHD"/>
    <property type="match status" value="1"/>
</dbReference>
<comment type="caution">
    <text evidence="6">The sequence shown here is derived from an EMBL/GenBank/DDBJ whole genome shotgun (WGS) entry which is preliminary data.</text>
</comment>
<dbReference type="InterPro" id="IPR050950">
    <property type="entry name" value="HTH-type_LysR_regulators"/>
</dbReference>
<organism evidence="6 7">
    <name type="scientific">Paenibacillus antibioticophila</name>
    <dbReference type="NCBI Taxonomy" id="1274374"/>
    <lineage>
        <taxon>Bacteria</taxon>
        <taxon>Bacillati</taxon>
        <taxon>Bacillota</taxon>
        <taxon>Bacilli</taxon>
        <taxon>Bacillales</taxon>
        <taxon>Paenibacillaceae</taxon>
        <taxon>Paenibacillus</taxon>
    </lineage>
</organism>
<dbReference type="Pfam" id="PF03466">
    <property type="entry name" value="LysR_substrate"/>
    <property type="match status" value="1"/>
</dbReference>
<sequence length="295" mass="33754">MELLQLKYFLTTARHGNMTRAAKELYISQPALSKMIKSLENELGVTLFDRKGKHIVLNAFGEKFLKRASQALSALEQGVAEITEMSKENVEIISLYVAVGSMLLPWIVRRFRDKYPHIRFNLIQHPGKTGKALTYDFAITSEPLEHNEHVILLEEEIMLGVPRQHHLSSRNEVTLLELQHEKFISLTTGNPLRRTTDRFFADLPFSPDIIFESDDPATVRGLIESGLGISFIPSILWSGLLTEDIKLLPIRGHRCIRTIYLSWPTKEEPTGLELSFLVFIQQLFKELLPIDKLSY</sequence>
<dbReference type="InterPro" id="IPR000847">
    <property type="entry name" value="LysR_HTH_N"/>
</dbReference>
<reference evidence="6 7" key="1">
    <citation type="submission" date="2021-03" db="EMBL/GenBank/DDBJ databases">
        <title>Antimicrobial resistance genes in bacteria isolated from Japanese honey, and their potential for conferring macrolide and lincosamide resistance in the American foulbrood pathogen Paenibacillus larvae.</title>
        <authorList>
            <person name="Okamoto M."/>
            <person name="Kumagai M."/>
            <person name="Kanamori H."/>
            <person name="Takamatsu D."/>
        </authorList>
    </citation>
    <scope>NUCLEOTIDE SEQUENCE [LARGE SCALE GENOMIC DNA]</scope>
    <source>
        <strain evidence="6 7">J41TS12</strain>
    </source>
</reference>
<evidence type="ECO:0000313" key="6">
    <source>
        <dbReference type="EMBL" id="GIO37504.1"/>
    </source>
</evidence>
<dbReference type="RefSeq" id="WP_212939760.1">
    <property type="nucleotide sequence ID" value="NZ_BORR01000007.1"/>
</dbReference>
<protein>
    <submittedName>
        <fullName evidence="6">LysR family transcriptional regulator</fullName>
    </submittedName>
</protein>
<dbReference type="Proteomes" id="UP000681162">
    <property type="component" value="Unassembled WGS sequence"/>
</dbReference>
<dbReference type="Gene3D" id="3.40.190.290">
    <property type="match status" value="1"/>
</dbReference>
<dbReference type="Gene3D" id="1.10.10.10">
    <property type="entry name" value="Winged helix-like DNA-binding domain superfamily/Winged helix DNA-binding domain"/>
    <property type="match status" value="1"/>
</dbReference>
<gene>
    <name evidence="6" type="ORF">J41TS12_23650</name>
</gene>
<keyword evidence="3" id="KW-0238">DNA-binding</keyword>
<name>A0A919XR72_9BACL</name>
<dbReference type="GO" id="GO:0003677">
    <property type="term" value="F:DNA binding"/>
    <property type="evidence" value="ECO:0007669"/>
    <property type="project" value="UniProtKB-KW"/>
</dbReference>
<dbReference type="Pfam" id="PF00126">
    <property type="entry name" value="HTH_1"/>
    <property type="match status" value="1"/>
</dbReference>
<evidence type="ECO:0000256" key="3">
    <source>
        <dbReference type="ARBA" id="ARBA00023125"/>
    </source>
</evidence>
<dbReference type="InterPro" id="IPR036390">
    <property type="entry name" value="WH_DNA-bd_sf"/>
</dbReference>
<keyword evidence="7" id="KW-1185">Reference proteome</keyword>
<evidence type="ECO:0000313" key="7">
    <source>
        <dbReference type="Proteomes" id="UP000681162"/>
    </source>
</evidence>
<dbReference type="InterPro" id="IPR036388">
    <property type="entry name" value="WH-like_DNA-bd_sf"/>
</dbReference>
<evidence type="ECO:0000256" key="1">
    <source>
        <dbReference type="ARBA" id="ARBA00009437"/>
    </source>
</evidence>
<evidence type="ECO:0000259" key="5">
    <source>
        <dbReference type="PROSITE" id="PS50931"/>
    </source>
</evidence>
<dbReference type="GO" id="GO:0003700">
    <property type="term" value="F:DNA-binding transcription factor activity"/>
    <property type="evidence" value="ECO:0007669"/>
    <property type="project" value="InterPro"/>
</dbReference>
<dbReference type="FunFam" id="1.10.10.10:FF:000001">
    <property type="entry name" value="LysR family transcriptional regulator"/>
    <property type="match status" value="1"/>
</dbReference>
<dbReference type="PRINTS" id="PR00039">
    <property type="entry name" value="HTHLYSR"/>
</dbReference>